<evidence type="ECO:0000313" key="8">
    <source>
        <dbReference type="EMBL" id="KHN10576.1"/>
    </source>
</evidence>
<dbReference type="Proteomes" id="UP000053555">
    <property type="component" value="Unassembled WGS sequence"/>
</dbReference>
<keyword evidence="5" id="KW-0804">Transcription</keyword>
<dbReference type="GO" id="GO:0005634">
    <property type="term" value="C:nucleus"/>
    <property type="evidence" value="ECO:0007669"/>
    <property type="project" value="UniProtKB-SubCell"/>
</dbReference>
<evidence type="ECO:0000259" key="7">
    <source>
        <dbReference type="PROSITE" id="PS51806"/>
    </source>
</evidence>
<evidence type="ECO:0000256" key="4">
    <source>
        <dbReference type="ARBA" id="ARBA00023159"/>
    </source>
</evidence>
<dbReference type="InterPro" id="IPR025422">
    <property type="entry name" value="TGA_domain"/>
</dbReference>
<dbReference type="AlphaFoldDB" id="A0A0B2PMA8"/>
<keyword evidence="6" id="KW-0539">Nucleus</keyword>
<accession>A0A0B2PMA8</accession>
<dbReference type="PANTHER" id="PTHR45693">
    <property type="entry name" value="TRANSCRIPTION FACTOR TGA9"/>
    <property type="match status" value="1"/>
</dbReference>
<proteinExistence type="predicted"/>
<evidence type="ECO:0000256" key="3">
    <source>
        <dbReference type="ARBA" id="ARBA00023125"/>
    </source>
</evidence>
<dbReference type="Gene3D" id="1.50.10.160">
    <property type="match status" value="1"/>
</dbReference>
<gene>
    <name evidence="8" type="ORF">glysoja_048516</name>
</gene>
<keyword evidence="2" id="KW-0805">Transcription regulation</keyword>
<reference evidence="8" key="1">
    <citation type="submission" date="2014-07" db="EMBL/GenBank/DDBJ databases">
        <title>Identification of a novel salt tolerance gene in wild soybean by whole-genome sequencing.</title>
        <authorList>
            <person name="Lam H.-M."/>
            <person name="Qi X."/>
            <person name="Li M.-W."/>
            <person name="Liu X."/>
            <person name="Xie M."/>
            <person name="Ni M."/>
            <person name="Xu X."/>
        </authorList>
    </citation>
    <scope>NUCLEOTIDE SEQUENCE [LARGE SCALE GENOMIC DNA]</scope>
    <source>
        <tissue evidence="8">Root</tissue>
    </source>
</reference>
<dbReference type="GO" id="GO:0006351">
    <property type="term" value="P:DNA-templated transcription"/>
    <property type="evidence" value="ECO:0007669"/>
    <property type="project" value="InterPro"/>
</dbReference>
<evidence type="ECO:0000256" key="5">
    <source>
        <dbReference type="ARBA" id="ARBA00023163"/>
    </source>
</evidence>
<dbReference type="Pfam" id="PF14144">
    <property type="entry name" value="DOG1"/>
    <property type="match status" value="1"/>
</dbReference>
<feature type="domain" description="DOG1" evidence="7">
    <location>
        <begin position="2"/>
        <end position="128"/>
    </location>
</feature>
<name>A0A0B2PMA8_GLYSO</name>
<sequence>MPIGFEVAFPSLLDHARSLNIEVPDESSILKNIFAMRDLKLKKIPRQVLHKEPTTLLHSLEDVVKADVLYLLSGAWKPSVEQIFLWIGGSRPSQLLNIIVPQLEPLIDQQIVSINNLRLSSQQAEDAL</sequence>
<keyword evidence="3" id="KW-0238">DNA-binding</keyword>
<protein>
    <submittedName>
        <fullName evidence="8">Transcription factor TGA7</fullName>
    </submittedName>
</protein>
<evidence type="ECO:0000256" key="2">
    <source>
        <dbReference type="ARBA" id="ARBA00023015"/>
    </source>
</evidence>
<dbReference type="PROSITE" id="PS51806">
    <property type="entry name" value="DOG1"/>
    <property type="match status" value="1"/>
</dbReference>
<evidence type="ECO:0000256" key="6">
    <source>
        <dbReference type="ARBA" id="ARBA00023242"/>
    </source>
</evidence>
<comment type="subcellular location">
    <subcellularLocation>
        <location evidence="1">Nucleus</location>
    </subcellularLocation>
</comment>
<dbReference type="EMBL" id="KN664279">
    <property type="protein sequence ID" value="KHN10576.1"/>
    <property type="molecule type" value="Genomic_DNA"/>
</dbReference>
<dbReference type="GO" id="GO:0043565">
    <property type="term" value="F:sequence-specific DNA binding"/>
    <property type="evidence" value="ECO:0007669"/>
    <property type="project" value="InterPro"/>
</dbReference>
<evidence type="ECO:0000256" key="1">
    <source>
        <dbReference type="ARBA" id="ARBA00004123"/>
    </source>
</evidence>
<dbReference type="PANTHER" id="PTHR45693:SF40">
    <property type="entry name" value="FACTOR TGA7, PUTATIVE-RELATED"/>
    <property type="match status" value="1"/>
</dbReference>
<keyword evidence="4" id="KW-0010">Activator</keyword>
<organism evidence="8">
    <name type="scientific">Glycine soja</name>
    <name type="common">Wild soybean</name>
    <dbReference type="NCBI Taxonomy" id="3848"/>
    <lineage>
        <taxon>Eukaryota</taxon>
        <taxon>Viridiplantae</taxon>
        <taxon>Streptophyta</taxon>
        <taxon>Embryophyta</taxon>
        <taxon>Tracheophyta</taxon>
        <taxon>Spermatophyta</taxon>
        <taxon>Magnoliopsida</taxon>
        <taxon>eudicotyledons</taxon>
        <taxon>Gunneridae</taxon>
        <taxon>Pentapetalae</taxon>
        <taxon>rosids</taxon>
        <taxon>fabids</taxon>
        <taxon>Fabales</taxon>
        <taxon>Fabaceae</taxon>
        <taxon>Papilionoideae</taxon>
        <taxon>50 kb inversion clade</taxon>
        <taxon>NPAAA clade</taxon>
        <taxon>indigoferoid/millettioid clade</taxon>
        <taxon>Phaseoleae</taxon>
        <taxon>Glycine</taxon>
        <taxon>Glycine subgen. Soja</taxon>
    </lineage>
</organism>